<dbReference type="AlphaFoldDB" id="V5EWG1"/>
<dbReference type="EMBL" id="KI545862">
    <property type="protein sequence ID" value="EST07683.1"/>
    <property type="molecule type" value="Genomic_DNA"/>
</dbReference>
<feature type="region of interest" description="Disordered" evidence="1">
    <location>
        <begin position="30"/>
        <end position="54"/>
    </location>
</feature>
<gene>
    <name evidence="2" type="ORF">PSEUBRA_SCAF2g02782</name>
</gene>
<dbReference type="STRING" id="1365824.V5EWG1"/>
<dbReference type="InterPro" id="IPR027443">
    <property type="entry name" value="IPNS-like_sf"/>
</dbReference>
<organism evidence="2 3">
    <name type="scientific">Kalmanozyma brasiliensis (strain GHG001)</name>
    <name type="common">Yeast</name>
    <name type="synonym">Pseudozyma brasiliensis</name>
    <dbReference type="NCBI Taxonomy" id="1365824"/>
    <lineage>
        <taxon>Eukaryota</taxon>
        <taxon>Fungi</taxon>
        <taxon>Dikarya</taxon>
        <taxon>Basidiomycota</taxon>
        <taxon>Ustilaginomycotina</taxon>
        <taxon>Ustilaginomycetes</taxon>
        <taxon>Ustilaginales</taxon>
        <taxon>Ustilaginaceae</taxon>
        <taxon>Kalmanozyma</taxon>
    </lineage>
</organism>
<dbReference type="eggNOG" id="ENOG502QUAF">
    <property type="taxonomic scope" value="Eukaryota"/>
</dbReference>
<accession>V5EWG1</accession>
<dbReference type="OrthoDB" id="8249012at2759"/>
<dbReference type="SUPFAM" id="SSF51197">
    <property type="entry name" value="Clavaminate synthase-like"/>
    <property type="match status" value="1"/>
</dbReference>
<dbReference type="GeneID" id="27419851"/>
<dbReference type="InterPro" id="IPR010856">
    <property type="entry name" value="Gig2-like"/>
</dbReference>
<dbReference type="OMA" id="ISEKWHP"/>
<evidence type="ECO:0000256" key="1">
    <source>
        <dbReference type="SAM" id="MobiDB-lite"/>
    </source>
</evidence>
<dbReference type="RefSeq" id="XP_016292672.1">
    <property type="nucleotide sequence ID" value="XM_016437179.1"/>
</dbReference>
<evidence type="ECO:0008006" key="4">
    <source>
        <dbReference type="Google" id="ProtNLM"/>
    </source>
</evidence>
<sequence length="530" mass="58504">MLRTALRIAPRAPLIPPVARRTLVASTRALRPSLDTVNPSSTAPPPPIAKKSGKEEGTIASVFASLSGGTLEDALPDRFASLKQSLITSPAHAEHLQRTWRSVLSSLSSRVAETKRLGGACIPTVDFPTGKVGKLDTWTDSTTFDAIKQRGVAVIRNVIPESTVLGWKEEIRTYARENRAKGFPADNPQVYELYWTPPQLLARSHPNLLATCKQFLQLFHNSSTETSVERTCSLEHPLNYVDRLRIRQPGDAQFALGAHIDGGGVERWECGEFRALWDNITREGGQWESHDPWSLGARGERMTARTDMYDGPGQCGVFRPLQGWLSMSHTRRGEGTLKVLPFLKESTAYIVLRPFFTPVKPREACATEEEFLGADNWAFDGESRKFPGCSLGHNIELTPATHPHLALDHTMTSIPEVRPGDMVLWHCDAVHSVESKHAGKGDSSVLYIPAIPTTVVNWKYVLEQKRCFEEGRPPPDFPGGEGESAFRGRGTPQMVEGQMARASLGLEKLETKEGMGEGEKKLVAWCNGQL</sequence>
<evidence type="ECO:0000313" key="2">
    <source>
        <dbReference type="EMBL" id="EST07683.1"/>
    </source>
</evidence>
<dbReference type="Pfam" id="PF07350">
    <property type="entry name" value="Gig2-like"/>
    <property type="match status" value="1"/>
</dbReference>
<keyword evidence="3" id="KW-1185">Reference proteome</keyword>
<dbReference type="Gene3D" id="2.60.120.330">
    <property type="entry name" value="B-lactam Antibiotic, Isopenicillin N Synthase, Chain"/>
    <property type="match status" value="1"/>
</dbReference>
<proteinExistence type="predicted"/>
<dbReference type="HOGENOM" id="CLU_011148_0_0_1"/>
<evidence type="ECO:0000313" key="3">
    <source>
        <dbReference type="Proteomes" id="UP000019377"/>
    </source>
</evidence>
<name>V5EWG1_KALBG</name>
<protein>
    <recommendedName>
        <fullName evidence="4">DUF1479 domain protein</fullName>
    </recommendedName>
</protein>
<dbReference type="PANTHER" id="PTHR30613">
    <property type="entry name" value="UNCHARACTERIZED PROTEIN YBIU-RELATED"/>
    <property type="match status" value="1"/>
</dbReference>
<dbReference type="PANTHER" id="PTHR30613:SF1">
    <property type="entry name" value="DUF1479 DOMAIN PROTEIN (AFU_ORTHOLOGUE AFUA_5G09280)"/>
    <property type="match status" value="1"/>
</dbReference>
<dbReference type="Proteomes" id="UP000019377">
    <property type="component" value="Unassembled WGS sequence"/>
</dbReference>
<reference evidence="3" key="1">
    <citation type="journal article" date="2013" name="Genome Announc.">
        <title>Draft genome sequence of Pseudozyma brasiliensis sp. nov. strain GHG001, a high producer of endo-1,4-xylanase isolated from an insect pest of sugarcane.</title>
        <authorList>
            <person name="Oliveira J.V.D.C."/>
            <person name="dos Santos R.A.C."/>
            <person name="Borges T.A."/>
            <person name="Riano-Pachon D.M."/>
            <person name="Goldman G.H."/>
        </authorList>
    </citation>
    <scope>NUCLEOTIDE SEQUENCE [LARGE SCALE GENOMIC DNA]</scope>
    <source>
        <strain evidence="3">GHG001</strain>
    </source>
</reference>